<evidence type="ECO:0000256" key="2">
    <source>
        <dbReference type="ARBA" id="ARBA00022505"/>
    </source>
</evidence>
<dbReference type="GO" id="GO:0015689">
    <property type="term" value="P:molybdate ion transport"/>
    <property type="evidence" value="ECO:0007669"/>
    <property type="project" value="InterPro"/>
</dbReference>
<dbReference type="FunFam" id="3.40.190.10:FF:000035">
    <property type="entry name" value="Molybdate ABC transporter substrate-binding protein"/>
    <property type="match status" value="1"/>
</dbReference>
<feature type="binding site" evidence="6">
    <location>
        <position position="180"/>
    </location>
    <ligand>
        <name>molybdate</name>
        <dbReference type="ChEBI" id="CHEBI:36264"/>
    </ligand>
</feature>
<feature type="binding site" evidence="6">
    <location>
        <position position="162"/>
    </location>
    <ligand>
        <name>molybdate</name>
        <dbReference type="ChEBI" id="CHEBI:36264"/>
    </ligand>
</feature>
<dbReference type="Pfam" id="PF13531">
    <property type="entry name" value="SBP_bac_11"/>
    <property type="match status" value="1"/>
</dbReference>
<dbReference type="EMBL" id="PGTY01000001">
    <property type="protein sequence ID" value="PJI92731.1"/>
    <property type="molecule type" value="Genomic_DNA"/>
</dbReference>
<keyword evidence="2 6" id="KW-0500">Molybdenum</keyword>
<keyword evidence="4 7" id="KW-0732">Signal</keyword>
<dbReference type="GO" id="GO:0046872">
    <property type="term" value="F:metal ion binding"/>
    <property type="evidence" value="ECO:0007669"/>
    <property type="project" value="UniProtKB-KW"/>
</dbReference>
<keyword evidence="9" id="KW-1185">Reference proteome</keyword>
<evidence type="ECO:0000313" key="9">
    <source>
        <dbReference type="Proteomes" id="UP000228531"/>
    </source>
</evidence>
<dbReference type="Gene3D" id="3.40.190.10">
    <property type="entry name" value="Periplasmic binding protein-like II"/>
    <property type="match status" value="2"/>
</dbReference>
<organism evidence="8 9">
    <name type="scientific">Yoonia maricola</name>
    <dbReference type="NCBI Taxonomy" id="420999"/>
    <lineage>
        <taxon>Bacteria</taxon>
        <taxon>Pseudomonadati</taxon>
        <taxon>Pseudomonadota</taxon>
        <taxon>Alphaproteobacteria</taxon>
        <taxon>Rhodobacterales</taxon>
        <taxon>Paracoccaceae</taxon>
        <taxon>Yoonia</taxon>
    </lineage>
</organism>
<name>A0A2M8WP84_9RHOB</name>
<dbReference type="GO" id="GO:0030288">
    <property type="term" value="C:outer membrane-bounded periplasmic space"/>
    <property type="evidence" value="ECO:0007669"/>
    <property type="project" value="TreeGrafter"/>
</dbReference>
<proteinExistence type="inferred from homology"/>
<evidence type="ECO:0000256" key="5">
    <source>
        <dbReference type="ARBA" id="ARBA00062515"/>
    </source>
</evidence>
<dbReference type="GO" id="GO:1901359">
    <property type="term" value="F:tungstate binding"/>
    <property type="evidence" value="ECO:0007669"/>
    <property type="project" value="UniProtKB-ARBA"/>
</dbReference>
<keyword evidence="3 6" id="KW-0479">Metal-binding</keyword>
<gene>
    <name evidence="8" type="ORF">BC777_1592</name>
</gene>
<comment type="subunit">
    <text evidence="5">The complex is composed of two ATP-binding proteins (ModC), two transmembrane proteins (ModB) and a solute-binding protein (ModA).</text>
</comment>
<reference evidence="8 9" key="1">
    <citation type="submission" date="2017-11" db="EMBL/GenBank/DDBJ databases">
        <title>Genomic Encyclopedia of Archaeal and Bacterial Type Strains, Phase II (KMG-II): From Individual Species to Whole Genera.</title>
        <authorList>
            <person name="Goeker M."/>
        </authorList>
    </citation>
    <scope>NUCLEOTIDE SEQUENCE [LARGE SCALE GENOMIC DNA]</scope>
    <source>
        <strain evidence="8 9">DSM 29128</strain>
    </source>
</reference>
<evidence type="ECO:0000256" key="7">
    <source>
        <dbReference type="SAM" id="SignalP"/>
    </source>
</evidence>
<feature type="signal peptide" evidence="7">
    <location>
        <begin position="1"/>
        <end position="18"/>
    </location>
</feature>
<dbReference type="NCBIfam" id="TIGR01256">
    <property type="entry name" value="modA"/>
    <property type="match status" value="1"/>
</dbReference>
<evidence type="ECO:0000256" key="6">
    <source>
        <dbReference type="PIRSR" id="PIRSR004846-1"/>
    </source>
</evidence>
<feature type="binding site" evidence="6">
    <location>
        <position position="135"/>
    </location>
    <ligand>
        <name>molybdate</name>
        <dbReference type="ChEBI" id="CHEBI:36264"/>
    </ligand>
</feature>
<dbReference type="InterPro" id="IPR005950">
    <property type="entry name" value="ModA"/>
</dbReference>
<dbReference type="Proteomes" id="UP000228531">
    <property type="component" value="Unassembled WGS sequence"/>
</dbReference>
<evidence type="ECO:0000256" key="4">
    <source>
        <dbReference type="ARBA" id="ARBA00022729"/>
    </source>
</evidence>
<feature type="binding site" evidence="6">
    <location>
        <position position="52"/>
    </location>
    <ligand>
        <name>molybdate</name>
        <dbReference type="ChEBI" id="CHEBI:36264"/>
    </ligand>
</feature>
<dbReference type="PIRSF" id="PIRSF004846">
    <property type="entry name" value="ModA"/>
    <property type="match status" value="1"/>
</dbReference>
<evidence type="ECO:0000256" key="1">
    <source>
        <dbReference type="ARBA" id="ARBA00009175"/>
    </source>
</evidence>
<dbReference type="AlphaFoldDB" id="A0A2M8WP84"/>
<accession>A0A2M8WP84</accession>
<dbReference type="PANTHER" id="PTHR30632">
    <property type="entry name" value="MOLYBDATE-BINDING PERIPLASMIC PROTEIN"/>
    <property type="match status" value="1"/>
</dbReference>
<evidence type="ECO:0000313" key="8">
    <source>
        <dbReference type="EMBL" id="PJI92731.1"/>
    </source>
</evidence>
<dbReference type="GO" id="GO:0030973">
    <property type="term" value="F:molybdate ion binding"/>
    <property type="evidence" value="ECO:0007669"/>
    <property type="project" value="TreeGrafter"/>
</dbReference>
<evidence type="ECO:0000256" key="3">
    <source>
        <dbReference type="ARBA" id="ARBA00022723"/>
    </source>
</evidence>
<dbReference type="OrthoDB" id="9785015at2"/>
<dbReference type="PANTHER" id="PTHR30632:SF17">
    <property type="entry name" value="MOLYBDATE-BINDING PROTEIN MODA"/>
    <property type="match status" value="1"/>
</dbReference>
<sequence>MILRAFFMALILTQAALAARAEVLIFAAASLKEPIDQIAEQFDDVVVSYGGSGTLARQVTLGAPADIVLLANTEWMDVLVAGGHVEADSVVNLASNRLVLIGPQGTIPLNLEPDALRNAIGNGRFAVGLTEAVPAGIYAKEALQHLDLWEAIQDRLAEVDNVRAALTLVARGQTPLGIVYRTDTRISDDVAEVAVFPLNSHRPIQYLGALTDDRNDEARMVLDVLTGVQGQAIFAASGFLPPTGNAK</sequence>
<comment type="similarity">
    <text evidence="1">Belongs to the bacterial solute-binding protein ModA family.</text>
</comment>
<dbReference type="InterPro" id="IPR050682">
    <property type="entry name" value="ModA/WtpA"/>
</dbReference>
<comment type="caution">
    <text evidence="8">The sequence shown here is derived from an EMBL/GenBank/DDBJ whole genome shotgun (WGS) entry which is preliminary data.</text>
</comment>
<feature type="chain" id="PRO_5014831804" evidence="7">
    <location>
        <begin position="19"/>
        <end position="247"/>
    </location>
</feature>
<dbReference type="SUPFAM" id="SSF53850">
    <property type="entry name" value="Periplasmic binding protein-like II"/>
    <property type="match status" value="1"/>
</dbReference>
<feature type="binding site" evidence="6">
    <location>
        <position position="30"/>
    </location>
    <ligand>
        <name>molybdate</name>
        <dbReference type="ChEBI" id="CHEBI:36264"/>
    </ligand>
</feature>
<protein>
    <submittedName>
        <fullName evidence="8">Molybdate transport system substrate-binding protein</fullName>
    </submittedName>
</protein>